<dbReference type="EMBL" id="KZ155778">
    <property type="protein sequence ID" value="OUS47528.1"/>
    <property type="molecule type" value="Genomic_DNA"/>
</dbReference>
<keyword evidence="5" id="KW-0375">Hydrogen ion transport</keyword>
<gene>
    <name evidence="11" type="ORF">BE221DRAFT_191109</name>
</gene>
<dbReference type="Gene3D" id="3.40.1380.10">
    <property type="match status" value="1"/>
</dbReference>
<keyword evidence="8" id="KW-0139">CF(1)</keyword>
<dbReference type="PANTHER" id="PTHR11693:SF41">
    <property type="entry name" value="ATP SYNTHASE GAMMA CHAIN, CHLOROPLASTIC"/>
    <property type="match status" value="1"/>
</dbReference>
<dbReference type="PROSITE" id="PS00153">
    <property type="entry name" value="ATPASE_GAMMA"/>
    <property type="match status" value="1"/>
</dbReference>
<dbReference type="AlphaFoldDB" id="A0A1Y5ID82"/>
<evidence type="ECO:0000256" key="4">
    <source>
        <dbReference type="ARBA" id="ARBA00022448"/>
    </source>
</evidence>
<keyword evidence="4" id="KW-0813">Transport</keyword>
<dbReference type="CDD" id="cd12151">
    <property type="entry name" value="F1-ATPase_gamma"/>
    <property type="match status" value="1"/>
</dbReference>
<dbReference type="InterPro" id="IPR023632">
    <property type="entry name" value="ATP_synth_F1_gsu_CS"/>
</dbReference>
<dbReference type="NCBIfam" id="NF004145">
    <property type="entry name" value="PRK05621.1-2"/>
    <property type="match status" value="1"/>
</dbReference>
<reference evidence="11" key="1">
    <citation type="submission" date="2017-04" db="EMBL/GenBank/DDBJ databases">
        <title>Population genomics of picophytoplankton unveils novel chromosome hypervariability.</title>
        <authorList>
            <consortium name="DOE Joint Genome Institute"/>
            <person name="Blanc-Mathieu R."/>
            <person name="Krasovec M."/>
            <person name="Hebrard M."/>
            <person name="Yau S."/>
            <person name="Desgranges E."/>
            <person name="Martin J."/>
            <person name="Schackwitz W."/>
            <person name="Kuo A."/>
            <person name="Salin G."/>
            <person name="Donnadieu C."/>
            <person name="Desdevises Y."/>
            <person name="Sanchez-Ferandin S."/>
            <person name="Moreau H."/>
            <person name="Rivals E."/>
            <person name="Grigoriev I.V."/>
            <person name="Grimsley N."/>
            <person name="Eyre-Walker A."/>
            <person name="Piganeau G."/>
        </authorList>
    </citation>
    <scope>NUCLEOTIDE SEQUENCE [LARGE SCALE GENOMIC DNA]</scope>
    <source>
        <strain evidence="11">RCC 1115</strain>
    </source>
</reference>
<dbReference type="eggNOG" id="KOG1531">
    <property type="taxonomic scope" value="Eukaryota"/>
</dbReference>
<sequence>MRDGHRPVGSADNAREDGWISRSDVAGDVDGGVGARAVFRGELFAACARGERTGGRRRAIGGTSAVTDERFFATLQIRNASQKEMRDRINSVGNTKKITDAMKLVAAAKVRKAQDAVIGARPFSEQLVKVLFAINEKLQGEDVDVPLCEKRAVKTALLIVCTGDRGLCGGFNNFIIRKTEQRCKELRAQGVEVKLITVGKKGGVYFNRRKDQYNLVKRFDMGQAPSTQDAQTISDEIFAEFTSMEVDKVEMVYSRFVSLISAEPTIQTILPLSKEGQVCTVDGVCVDADADEIFKLTTEDGKFKVERSSSETEMSEFEGVMQFEQDPNQILDALMPLYMNSQILRALQESLASELAARMNAMSTASDNAKELKKNLSLVYNRARQAKITSEIIELVAGAAAA</sequence>
<dbReference type="FunFam" id="1.10.287.80:FF:000004">
    <property type="entry name" value="ATP synthase gamma chain, chloroplastic"/>
    <property type="match status" value="1"/>
</dbReference>
<evidence type="ECO:0000256" key="2">
    <source>
        <dbReference type="ARBA" id="ARBA00004525"/>
    </source>
</evidence>
<dbReference type="FunFam" id="3.40.1380.10:FF:000006">
    <property type="entry name" value="ATP synthase gamma chain"/>
    <property type="match status" value="1"/>
</dbReference>
<dbReference type="Gene3D" id="1.10.287.80">
    <property type="entry name" value="ATP synthase, gamma subunit, helix hairpin domain"/>
    <property type="match status" value="2"/>
</dbReference>
<organism evidence="11">
    <name type="scientific">Ostreococcus tauri</name>
    <name type="common">Marine green alga</name>
    <dbReference type="NCBI Taxonomy" id="70448"/>
    <lineage>
        <taxon>Eukaryota</taxon>
        <taxon>Viridiplantae</taxon>
        <taxon>Chlorophyta</taxon>
        <taxon>Mamiellophyceae</taxon>
        <taxon>Mamiellales</taxon>
        <taxon>Bathycoccaceae</taxon>
        <taxon>Ostreococcus</taxon>
    </lineage>
</organism>
<evidence type="ECO:0000256" key="5">
    <source>
        <dbReference type="ARBA" id="ARBA00022781"/>
    </source>
</evidence>
<evidence type="ECO:0000256" key="1">
    <source>
        <dbReference type="ARBA" id="ARBA00003456"/>
    </source>
</evidence>
<dbReference type="Pfam" id="PF00231">
    <property type="entry name" value="ATP-synt"/>
    <property type="match status" value="1"/>
</dbReference>
<proteinExistence type="inferred from homology"/>
<dbReference type="SUPFAM" id="SSF52943">
    <property type="entry name" value="ATP synthase (F1-ATPase), gamma subunit"/>
    <property type="match status" value="1"/>
</dbReference>
<comment type="similarity">
    <text evidence="3">Belongs to the ATPase gamma chain family.</text>
</comment>
<comment type="subcellular location">
    <subcellularLocation>
        <location evidence="2">Plastid</location>
        <location evidence="2">Chloroplast thylakoid membrane</location>
        <topology evidence="2">Peripheral membrane protein</topology>
    </subcellularLocation>
</comment>
<dbReference type="InterPro" id="IPR000131">
    <property type="entry name" value="ATP_synth_F1_gsu"/>
</dbReference>
<protein>
    <recommendedName>
        <fullName evidence="10">F-ATPase gamma subunit</fullName>
    </recommendedName>
</protein>
<keyword evidence="9" id="KW-0066">ATP synthesis</keyword>
<dbReference type="Proteomes" id="UP000195557">
    <property type="component" value="Unassembled WGS sequence"/>
</dbReference>
<dbReference type="PANTHER" id="PTHR11693">
    <property type="entry name" value="ATP SYNTHASE GAMMA CHAIN"/>
    <property type="match status" value="1"/>
</dbReference>
<dbReference type="GO" id="GO:0009535">
    <property type="term" value="C:chloroplast thylakoid membrane"/>
    <property type="evidence" value="ECO:0007669"/>
    <property type="project" value="UniProtKB-SubCell"/>
</dbReference>
<accession>A0A1Y5ID82</accession>
<dbReference type="GO" id="GO:0046933">
    <property type="term" value="F:proton-transporting ATP synthase activity, rotational mechanism"/>
    <property type="evidence" value="ECO:0007669"/>
    <property type="project" value="InterPro"/>
</dbReference>
<evidence type="ECO:0000256" key="6">
    <source>
        <dbReference type="ARBA" id="ARBA00023065"/>
    </source>
</evidence>
<evidence type="ECO:0000256" key="9">
    <source>
        <dbReference type="ARBA" id="ARBA00023310"/>
    </source>
</evidence>
<dbReference type="FunFam" id="1.10.287.80:FF:000003">
    <property type="entry name" value="ATP synthase gamma chain, chloroplastic"/>
    <property type="match status" value="1"/>
</dbReference>
<dbReference type="GO" id="GO:0045259">
    <property type="term" value="C:proton-transporting ATP synthase complex"/>
    <property type="evidence" value="ECO:0007669"/>
    <property type="project" value="UniProtKB-KW"/>
</dbReference>
<dbReference type="HAMAP" id="MF_00815">
    <property type="entry name" value="ATP_synth_gamma_bact"/>
    <property type="match status" value="1"/>
</dbReference>
<keyword evidence="6" id="KW-0406">Ion transport</keyword>
<evidence type="ECO:0000256" key="7">
    <source>
        <dbReference type="ARBA" id="ARBA00023136"/>
    </source>
</evidence>
<comment type="function">
    <text evidence="1">Produces ATP from ADP in the presence of a proton gradient across the membrane. The gamma chain is believed to be important in regulating ATPase activity and the flow of protons through the CF(0) complex.</text>
</comment>
<evidence type="ECO:0000313" key="11">
    <source>
        <dbReference type="EMBL" id="OUS47528.1"/>
    </source>
</evidence>
<name>A0A1Y5ID82_OSTTA</name>
<evidence type="ECO:0000256" key="10">
    <source>
        <dbReference type="ARBA" id="ARBA00031066"/>
    </source>
</evidence>
<evidence type="ECO:0000256" key="8">
    <source>
        <dbReference type="ARBA" id="ARBA00023196"/>
    </source>
</evidence>
<dbReference type="InterPro" id="IPR035968">
    <property type="entry name" value="ATP_synth_F1_ATPase_gsu"/>
</dbReference>
<dbReference type="PRINTS" id="PR00126">
    <property type="entry name" value="ATPASEGAMMA"/>
</dbReference>
<keyword evidence="7" id="KW-0472">Membrane</keyword>
<evidence type="ECO:0000256" key="3">
    <source>
        <dbReference type="ARBA" id="ARBA00007681"/>
    </source>
</evidence>
<dbReference type="NCBIfam" id="TIGR01146">
    <property type="entry name" value="ATPsyn_F1gamma"/>
    <property type="match status" value="1"/>
</dbReference>